<gene>
    <name evidence="1" type="ORF">DN757_17450</name>
</gene>
<dbReference type="EMBL" id="QKWW01000048">
    <property type="protein sequence ID" value="PZT54317.1"/>
    <property type="molecule type" value="Genomic_DNA"/>
</dbReference>
<dbReference type="InterPro" id="IPR035945">
    <property type="entry name" value="YhaI-like_sf"/>
</dbReference>
<dbReference type="Gene3D" id="1.10.3750.10">
    <property type="entry name" value="YhaI-like"/>
    <property type="match status" value="1"/>
</dbReference>
<name>A0A2W6NE98_9BACL</name>
<reference evidence="1 2" key="1">
    <citation type="submission" date="2018-06" db="EMBL/GenBank/DDBJ databases">
        <title>Isolation of heavy metals resistant Paenibacillus silvae NC2 from Gold-Copper mine in ZiJin, China.</title>
        <authorList>
            <person name="Xu J."/>
            <person name="Mazhar H.S."/>
            <person name="Rensing C."/>
        </authorList>
    </citation>
    <scope>NUCLEOTIDE SEQUENCE [LARGE SCALE GENOMIC DNA]</scope>
    <source>
        <strain evidence="1 2">NC2</strain>
    </source>
</reference>
<dbReference type="AlphaFoldDB" id="A0A2W6NE98"/>
<accession>A0A2W6NE98</accession>
<dbReference type="Proteomes" id="UP000249204">
    <property type="component" value="Unassembled WGS sequence"/>
</dbReference>
<dbReference type="RefSeq" id="WP_111271473.1">
    <property type="nucleotide sequence ID" value="NZ_QKWW01000048.1"/>
</dbReference>
<evidence type="ECO:0000313" key="1">
    <source>
        <dbReference type="EMBL" id="PZT54317.1"/>
    </source>
</evidence>
<sequence length="137" mass="16104">MNKEIELLKYQIKLMKMVIGGDSYPYFMYLLDHEVTEDQTNLLNSLMISMNSRRRYLVDNREINDTTALISDNILNKLQNHGITVQELNVNSMPNYHEFCGYIDKIMNSDINPKYLLTAMHRQSMFSELCELLLKDS</sequence>
<comment type="caution">
    <text evidence="1">The sequence shown here is derived from an EMBL/GenBank/DDBJ whole genome shotgun (WGS) entry which is preliminary data.</text>
</comment>
<evidence type="ECO:0008006" key="3">
    <source>
        <dbReference type="Google" id="ProtNLM"/>
    </source>
</evidence>
<evidence type="ECO:0000313" key="2">
    <source>
        <dbReference type="Proteomes" id="UP000249204"/>
    </source>
</evidence>
<protein>
    <recommendedName>
        <fullName evidence="3">DUF1878 domain-containing protein</fullName>
    </recommendedName>
</protein>
<proteinExistence type="predicted"/>
<organism evidence="1 2">
    <name type="scientific">Paenibacillus silvae</name>
    <dbReference type="NCBI Taxonomy" id="1325358"/>
    <lineage>
        <taxon>Bacteria</taxon>
        <taxon>Bacillati</taxon>
        <taxon>Bacillota</taxon>
        <taxon>Bacilli</taxon>
        <taxon>Bacillales</taxon>
        <taxon>Paenibacillaceae</taxon>
        <taxon>Paenibacillus</taxon>
    </lineage>
</organism>